<dbReference type="Proteomes" id="UP000318384">
    <property type="component" value="Chromosome"/>
</dbReference>
<organism evidence="1 2">
    <name type="scientific">Gimesia aquarii</name>
    <dbReference type="NCBI Taxonomy" id="2527964"/>
    <lineage>
        <taxon>Bacteria</taxon>
        <taxon>Pseudomonadati</taxon>
        <taxon>Planctomycetota</taxon>
        <taxon>Planctomycetia</taxon>
        <taxon>Planctomycetales</taxon>
        <taxon>Planctomycetaceae</taxon>
        <taxon>Gimesia</taxon>
    </lineage>
</organism>
<sequence length="169" mass="19583">MTTDPDDESKNEWKIDFDALPGPDRSELLYSHDVVRPAVTKELAAVVYSVIEYRMGSYGGFFALFEGPPDAPRILWCPDLLQCSGYLDTLQWLDGDRYVVTNGYMYDGKRYVSYPFFFVDVEKKQIGYFPMIDSFNAVIESTEAGWVIHENEKDARLPMPRPTYFFIQR</sequence>
<name>A0A517WWK8_9PLAN</name>
<dbReference type="OrthoDB" id="9919061at2"/>
<accession>A0A517WWK8</accession>
<dbReference type="EMBL" id="CP037422">
    <property type="protein sequence ID" value="QDU09656.1"/>
    <property type="molecule type" value="Genomic_DNA"/>
</dbReference>
<evidence type="ECO:0000313" key="2">
    <source>
        <dbReference type="Proteomes" id="UP000318384"/>
    </source>
</evidence>
<proteinExistence type="predicted"/>
<dbReference type="RefSeq" id="WP_145176216.1">
    <property type="nucleotide sequence ID" value="NZ_CP037422.1"/>
</dbReference>
<keyword evidence="2" id="KW-1185">Reference proteome</keyword>
<gene>
    <name evidence="1" type="ORF">V202x_30320</name>
</gene>
<protein>
    <submittedName>
        <fullName evidence="1">Uncharacterized protein</fullName>
    </submittedName>
</protein>
<dbReference type="AlphaFoldDB" id="A0A517WWK8"/>
<reference evidence="1 2" key="1">
    <citation type="submission" date="2019-03" db="EMBL/GenBank/DDBJ databases">
        <title>Deep-cultivation of Planctomycetes and their phenomic and genomic characterization uncovers novel biology.</title>
        <authorList>
            <person name="Wiegand S."/>
            <person name="Jogler M."/>
            <person name="Boedeker C."/>
            <person name="Pinto D."/>
            <person name="Vollmers J."/>
            <person name="Rivas-Marin E."/>
            <person name="Kohn T."/>
            <person name="Peeters S.H."/>
            <person name="Heuer A."/>
            <person name="Rast P."/>
            <person name="Oberbeckmann S."/>
            <person name="Bunk B."/>
            <person name="Jeske O."/>
            <person name="Meyerdierks A."/>
            <person name="Storesund J.E."/>
            <person name="Kallscheuer N."/>
            <person name="Luecker S."/>
            <person name="Lage O.M."/>
            <person name="Pohl T."/>
            <person name="Merkel B.J."/>
            <person name="Hornburger P."/>
            <person name="Mueller R.-W."/>
            <person name="Bruemmer F."/>
            <person name="Labrenz M."/>
            <person name="Spormann A.M."/>
            <person name="Op den Camp H."/>
            <person name="Overmann J."/>
            <person name="Amann R."/>
            <person name="Jetten M.S.M."/>
            <person name="Mascher T."/>
            <person name="Medema M.H."/>
            <person name="Devos D.P."/>
            <person name="Kaster A.-K."/>
            <person name="Ovreas L."/>
            <person name="Rohde M."/>
            <person name="Galperin M.Y."/>
            <person name="Jogler C."/>
        </authorList>
    </citation>
    <scope>NUCLEOTIDE SEQUENCE [LARGE SCALE GENOMIC DNA]</scope>
    <source>
        <strain evidence="1 2">V202</strain>
    </source>
</reference>
<evidence type="ECO:0000313" key="1">
    <source>
        <dbReference type="EMBL" id="QDU09656.1"/>
    </source>
</evidence>